<dbReference type="InterPro" id="IPR015943">
    <property type="entry name" value="WD40/YVTN_repeat-like_dom_sf"/>
</dbReference>
<dbReference type="OrthoDB" id="445052at2759"/>
<keyword evidence="4" id="KW-0677">Repeat</keyword>
<dbReference type="PANTHER" id="PTHR12442:SF26">
    <property type="entry name" value="CYTOPLASMIC DYNEIN 2 INTERMEDIATE CHAIN 2"/>
    <property type="match status" value="1"/>
</dbReference>
<dbReference type="InterPro" id="IPR036322">
    <property type="entry name" value="WD40_repeat_dom_sf"/>
</dbReference>
<evidence type="ECO:0000256" key="3">
    <source>
        <dbReference type="ARBA" id="ARBA00022574"/>
    </source>
</evidence>
<comment type="caution">
    <text evidence="6">The sequence shown here is derived from an EMBL/GenBank/DDBJ whole genome shotgun (WGS) entry which is preliminary data.</text>
</comment>
<keyword evidence="2" id="KW-0963">Cytoplasm</keyword>
<protein>
    <submittedName>
        <fullName evidence="6">Uncharacterized protein</fullName>
    </submittedName>
</protein>
<dbReference type="Gene3D" id="2.130.10.10">
    <property type="entry name" value="YVTN repeat-like/Quinoprotein amine dehydrogenase"/>
    <property type="match status" value="1"/>
</dbReference>
<evidence type="ECO:0000313" key="7">
    <source>
        <dbReference type="Proteomes" id="UP000747110"/>
    </source>
</evidence>
<dbReference type="GO" id="GO:0005868">
    <property type="term" value="C:cytoplasmic dynein complex"/>
    <property type="evidence" value="ECO:0007669"/>
    <property type="project" value="TreeGrafter"/>
</dbReference>
<accession>A0A8J4FLV6</accession>
<evidence type="ECO:0000256" key="5">
    <source>
        <dbReference type="SAM" id="MobiDB-lite"/>
    </source>
</evidence>
<evidence type="ECO:0000313" key="6">
    <source>
        <dbReference type="EMBL" id="GIL81732.1"/>
    </source>
</evidence>
<dbReference type="InterPro" id="IPR001680">
    <property type="entry name" value="WD40_rpt"/>
</dbReference>
<name>A0A8J4FLV6_9CHLO</name>
<dbReference type="GO" id="GO:0045504">
    <property type="term" value="F:dynein heavy chain binding"/>
    <property type="evidence" value="ECO:0007669"/>
    <property type="project" value="TreeGrafter"/>
</dbReference>
<proteinExistence type="predicted"/>
<evidence type="ECO:0000256" key="2">
    <source>
        <dbReference type="ARBA" id="ARBA00022490"/>
    </source>
</evidence>
<dbReference type="GO" id="GO:0042073">
    <property type="term" value="P:intraciliary transport"/>
    <property type="evidence" value="ECO:0007669"/>
    <property type="project" value="TreeGrafter"/>
</dbReference>
<dbReference type="GO" id="GO:0097014">
    <property type="term" value="C:ciliary plasm"/>
    <property type="evidence" value="ECO:0007669"/>
    <property type="project" value="TreeGrafter"/>
</dbReference>
<reference evidence="6" key="1">
    <citation type="journal article" date="2021" name="Proc. Natl. Acad. Sci. U.S.A.">
        <title>Three genomes in the algal genus Volvox reveal the fate of a haploid sex-determining region after a transition to homothallism.</title>
        <authorList>
            <person name="Yamamoto K."/>
            <person name="Hamaji T."/>
            <person name="Kawai-Toyooka H."/>
            <person name="Matsuzaki R."/>
            <person name="Takahashi F."/>
            <person name="Nishimura Y."/>
            <person name="Kawachi M."/>
            <person name="Noguchi H."/>
            <person name="Minakuchi Y."/>
            <person name="Umen J.G."/>
            <person name="Toyoda A."/>
            <person name="Nozaki H."/>
        </authorList>
    </citation>
    <scope>NUCLEOTIDE SEQUENCE</scope>
    <source>
        <strain evidence="6">NIES-3786</strain>
    </source>
</reference>
<keyword evidence="3" id="KW-0853">WD repeat</keyword>
<dbReference type="AlphaFoldDB" id="A0A8J4FLV6"/>
<dbReference type="SMART" id="SM00320">
    <property type="entry name" value="WD40"/>
    <property type="match status" value="2"/>
</dbReference>
<dbReference type="EMBL" id="BNCP01000022">
    <property type="protein sequence ID" value="GIL81732.1"/>
    <property type="molecule type" value="Genomic_DNA"/>
</dbReference>
<dbReference type="Proteomes" id="UP000747110">
    <property type="component" value="Unassembled WGS sequence"/>
</dbReference>
<evidence type="ECO:0000256" key="4">
    <source>
        <dbReference type="ARBA" id="ARBA00022737"/>
    </source>
</evidence>
<feature type="compositionally biased region" description="Polar residues" evidence="5">
    <location>
        <begin position="44"/>
        <end position="61"/>
    </location>
</feature>
<dbReference type="InterPro" id="IPR050687">
    <property type="entry name" value="Dynein_IC"/>
</dbReference>
<sequence length="551" mass="60033">MAGVPPDFADVIPGDAKVDVPSTWRDVIIGNNTVSTETAPLKSQEVTTQTGSRDNNGTQTDDGGRPASPTKLKASGIADFVKKVEDMVAGELVKATEEAEVLEPFTRAADDEQEPATCVQYLSPFQPDDSAVVDLNATSTQINKHKLVVTCLSWSSTGQTIAASYGRYDIVGWCTFPGALCTWNLAREEINSTRPDQRIDTDTCLMSCAFHPTHPALIAGGTFNGELYVWDLSLEGDLQRGRSDVLLDVRHMEPILNITWQYNLTDAAKYGTKDKAYRLVTLGADGRVLTWLWHKLEAPIYGYQLLFPQPGIDRRFVWGGACMCFQREPRGASTASGGRGIGGEAAGTFLVGTEGGKIFKCYNDANDTNTKVSGQWPSAPDSAALSLVFACELSGDEHFMKHDNNIVDPAGPWLGEVSDSSCLPPGQRGVFPCRTVRQLRRSSVGRWLRVSVWSCAPLCGMQATRLMRVRYSEWTARRSSASSSLPPPPMAAYGYTHLSACSRCYTWSPHPPTCSQCNGAPSGRWSLRQQPLTAVCTCTTWCAIMRLCGPC</sequence>
<comment type="subcellular location">
    <subcellularLocation>
        <location evidence="1">Cytoplasm</location>
    </subcellularLocation>
</comment>
<dbReference type="SUPFAM" id="SSF50978">
    <property type="entry name" value="WD40 repeat-like"/>
    <property type="match status" value="1"/>
</dbReference>
<dbReference type="PANTHER" id="PTHR12442">
    <property type="entry name" value="DYNEIN INTERMEDIATE CHAIN"/>
    <property type="match status" value="1"/>
</dbReference>
<dbReference type="GO" id="GO:0045503">
    <property type="term" value="F:dynein light chain binding"/>
    <property type="evidence" value="ECO:0007669"/>
    <property type="project" value="TreeGrafter"/>
</dbReference>
<gene>
    <name evidence="6" type="ORF">Vretifemale_10742</name>
</gene>
<feature type="region of interest" description="Disordered" evidence="5">
    <location>
        <begin position="35"/>
        <end position="71"/>
    </location>
</feature>
<evidence type="ECO:0000256" key="1">
    <source>
        <dbReference type="ARBA" id="ARBA00004496"/>
    </source>
</evidence>
<organism evidence="6 7">
    <name type="scientific">Volvox reticuliferus</name>
    <dbReference type="NCBI Taxonomy" id="1737510"/>
    <lineage>
        <taxon>Eukaryota</taxon>
        <taxon>Viridiplantae</taxon>
        <taxon>Chlorophyta</taxon>
        <taxon>core chlorophytes</taxon>
        <taxon>Chlorophyceae</taxon>
        <taxon>CS clade</taxon>
        <taxon>Chlamydomonadales</taxon>
        <taxon>Volvocaceae</taxon>
        <taxon>Volvox</taxon>
    </lineage>
</organism>
<keyword evidence="7" id="KW-1185">Reference proteome</keyword>